<dbReference type="GeneID" id="301141153"/>
<evidence type="ECO:0008006" key="3">
    <source>
        <dbReference type="Google" id="ProtNLM"/>
    </source>
</evidence>
<evidence type="ECO:0000313" key="1">
    <source>
        <dbReference type="EMBL" id="MED4399996.1"/>
    </source>
</evidence>
<protein>
    <recommendedName>
        <fullName evidence="3">Group-specific protein</fullName>
    </recommendedName>
</protein>
<proteinExistence type="predicted"/>
<dbReference type="Proteomes" id="UP001342826">
    <property type="component" value="Unassembled WGS sequence"/>
</dbReference>
<gene>
    <name evidence="1" type="ORF">P9271_01290</name>
</gene>
<dbReference type="RefSeq" id="WP_066229447.1">
    <property type="nucleotide sequence ID" value="NZ_JARTFQ010000005.1"/>
</dbReference>
<accession>A0ABU6NS75</accession>
<comment type="caution">
    <text evidence="1">The sequence shown here is derived from an EMBL/GenBank/DDBJ whole genome shotgun (WGS) entry which is preliminary data.</text>
</comment>
<evidence type="ECO:0000313" key="2">
    <source>
        <dbReference type="Proteomes" id="UP001342826"/>
    </source>
</evidence>
<reference evidence="1 2" key="1">
    <citation type="submission" date="2023-03" db="EMBL/GenBank/DDBJ databases">
        <title>Bacillus Genome Sequencing.</title>
        <authorList>
            <person name="Dunlap C."/>
        </authorList>
    </citation>
    <scope>NUCLEOTIDE SEQUENCE [LARGE SCALE GENOMIC DNA]</scope>
    <source>
        <strain evidence="1 2">NRS-1717</strain>
    </source>
</reference>
<keyword evidence="2" id="KW-1185">Reference proteome</keyword>
<dbReference type="EMBL" id="JARTFS010000001">
    <property type="protein sequence ID" value="MED4399996.1"/>
    <property type="molecule type" value="Genomic_DNA"/>
</dbReference>
<organism evidence="1 2">
    <name type="scientific">Metabacillus fastidiosus</name>
    <dbReference type="NCBI Taxonomy" id="1458"/>
    <lineage>
        <taxon>Bacteria</taxon>
        <taxon>Bacillati</taxon>
        <taxon>Bacillota</taxon>
        <taxon>Bacilli</taxon>
        <taxon>Bacillales</taxon>
        <taxon>Bacillaceae</taxon>
        <taxon>Metabacillus</taxon>
    </lineage>
</organism>
<name>A0ABU6NS75_9BACI</name>
<sequence length="217" mass="26631">MKEFYHSKKKKIRGWKRHKRKIERWKQSVIDLDMDHIREYERDYAKLWIHPFYALVRRNPPNWYNRLLLDEMLNVYMNWYEKMTGGNEDFYLKIWLYEPNFINSQIVFSYRDRINTYDETFDKNLVTKTFPIHKYESLADKLTLFDWESHIAAEIYWGKELKEDIVLESRTKDEVNEIINKSYKVEKVKLSYGDDILYKVNVGDVWLGTLKKGNFQQ</sequence>